<dbReference type="AlphaFoldDB" id="A0A154P2E2"/>
<name>A0A154P2E2_DUFNO</name>
<feature type="region of interest" description="Disordered" evidence="1">
    <location>
        <begin position="145"/>
        <end position="167"/>
    </location>
</feature>
<dbReference type="Proteomes" id="UP000076502">
    <property type="component" value="Unassembled WGS sequence"/>
</dbReference>
<keyword evidence="4" id="KW-1185">Reference proteome</keyword>
<evidence type="ECO:0000256" key="1">
    <source>
        <dbReference type="SAM" id="MobiDB-lite"/>
    </source>
</evidence>
<keyword evidence="2" id="KW-1133">Transmembrane helix</keyword>
<keyword evidence="2" id="KW-0472">Membrane</keyword>
<sequence>MLDRVVSEAGGRKRFDGLPELRAWVSTKTEYRREEISVAITVEQRDKDTRYAIFIRLFSHVLGIIVITTTISSFVTDLKTNVTDTYGYFAVWQLNNSVGCSQDGNGKPLGGTELYPAKAVELQLLFILHSEDCSNPRPLKIDAETANHRAELKETKDRDREQRHTRNTCSELGAATAEVWIRNVKLRRRISKENGCSSSQP</sequence>
<evidence type="ECO:0000256" key="2">
    <source>
        <dbReference type="SAM" id="Phobius"/>
    </source>
</evidence>
<evidence type="ECO:0000313" key="3">
    <source>
        <dbReference type="EMBL" id="KZC06027.1"/>
    </source>
</evidence>
<evidence type="ECO:0000313" key="4">
    <source>
        <dbReference type="Proteomes" id="UP000076502"/>
    </source>
</evidence>
<reference evidence="3 4" key="1">
    <citation type="submission" date="2015-07" db="EMBL/GenBank/DDBJ databases">
        <title>The genome of Dufourea novaeangliae.</title>
        <authorList>
            <person name="Pan H."/>
            <person name="Kapheim K."/>
        </authorList>
    </citation>
    <scope>NUCLEOTIDE SEQUENCE [LARGE SCALE GENOMIC DNA]</scope>
    <source>
        <strain evidence="3">0120121106</strain>
        <tissue evidence="3">Whole body</tissue>
    </source>
</reference>
<keyword evidence="2" id="KW-0812">Transmembrane</keyword>
<dbReference type="EMBL" id="KQ434804">
    <property type="protein sequence ID" value="KZC06027.1"/>
    <property type="molecule type" value="Genomic_DNA"/>
</dbReference>
<gene>
    <name evidence="3" type="ORF">WN55_07113</name>
</gene>
<feature type="transmembrane region" description="Helical" evidence="2">
    <location>
        <begin position="53"/>
        <end position="75"/>
    </location>
</feature>
<feature type="compositionally biased region" description="Basic and acidic residues" evidence="1">
    <location>
        <begin position="145"/>
        <end position="164"/>
    </location>
</feature>
<organism evidence="3 4">
    <name type="scientific">Dufourea novaeangliae</name>
    <name type="common">Sweat bee</name>
    <dbReference type="NCBI Taxonomy" id="178035"/>
    <lineage>
        <taxon>Eukaryota</taxon>
        <taxon>Metazoa</taxon>
        <taxon>Ecdysozoa</taxon>
        <taxon>Arthropoda</taxon>
        <taxon>Hexapoda</taxon>
        <taxon>Insecta</taxon>
        <taxon>Pterygota</taxon>
        <taxon>Neoptera</taxon>
        <taxon>Endopterygota</taxon>
        <taxon>Hymenoptera</taxon>
        <taxon>Apocrita</taxon>
        <taxon>Aculeata</taxon>
        <taxon>Apoidea</taxon>
        <taxon>Anthophila</taxon>
        <taxon>Halictidae</taxon>
        <taxon>Rophitinae</taxon>
        <taxon>Dufourea</taxon>
    </lineage>
</organism>
<protein>
    <submittedName>
        <fullName evidence="3">Uncharacterized protein</fullName>
    </submittedName>
</protein>
<proteinExistence type="predicted"/>
<accession>A0A154P2E2</accession>